<feature type="compositionally biased region" description="Basic and acidic residues" evidence="9">
    <location>
        <begin position="222"/>
        <end position="255"/>
    </location>
</feature>
<dbReference type="InterPro" id="IPR013826">
    <property type="entry name" value="Topo_IA_cen_sub3"/>
</dbReference>
<feature type="region of interest" description="Disordered" evidence="9">
    <location>
        <begin position="220"/>
        <end position="262"/>
    </location>
</feature>
<dbReference type="SMART" id="SM00437">
    <property type="entry name" value="TOP1Ac"/>
    <property type="match status" value="1"/>
</dbReference>
<feature type="site" description="Interaction with DNA" evidence="8">
    <location>
        <position position="145"/>
    </location>
</feature>
<evidence type="ECO:0000256" key="8">
    <source>
        <dbReference type="HAMAP-Rule" id="MF_00952"/>
    </source>
</evidence>
<dbReference type="SUPFAM" id="SSF56712">
    <property type="entry name" value="Prokaryotic type I DNA topoisomerase"/>
    <property type="match status" value="1"/>
</dbReference>
<dbReference type="PANTHER" id="PTHR42785">
    <property type="entry name" value="DNA TOPOISOMERASE, TYPE IA, CORE"/>
    <property type="match status" value="1"/>
</dbReference>
<dbReference type="Pfam" id="PF01131">
    <property type="entry name" value="Topoisom_bac"/>
    <property type="match status" value="1"/>
</dbReference>
<feature type="site" description="Interaction with DNA" evidence="8">
    <location>
        <position position="32"/>
    </location>
</feature>
<feature type="site" description="Interaction with DNA" evidence="8">
    <location>
        <position position="141"/>
    </location>
</feature>
<dbReference type="Gene3D" id="1.10.460.10">
    <property type="entry name" value="Topoisomerase I, domain 2"/>
    <property type="match status" value="1"/>
</dbReference>
<evidence type="ECO:0000256" key="7">
    <source>
        <dbReference type="ARBA" id="ARBA00023235"/>
    </source>
</evidence>
<dbReference type="Gene3D" id="2.70.20.10">
    <property type="entry name" value="Topoisomerase I, domain 3"/>
    <property type="match status" value="1"/>
</dbReference>
<dbReference type="HAMAP" id="MF_00952">
    <property type="entry name" value="Topoisom_1_prok"/>
    <property type="match status" value="1"/>
</dbReference>
<keyword evidence="7 8" id="KW-0413">Isomerase</keyword>
<comment type="caution">
    <text evidence="8">Lacks conserved residue(s) required for the propagation of feature annotation.</text>
</comment>
<dbReference type="InterPro" id="IPR013497">
    <property type="entry name" value="Topo_IA_cen"/>
</dbReference>
<dbReference type="InterPro" id="IPR013824">
    <property type="entry name" value="Topo_IA_cen_sub1"/>
</dbReference>
<dbReference type="Gene3D" id="1.10.290.10">
    <property type="entry name" value="Topoisomerase I, domain 4"/>
    <property type="match status" value="1"/>
</dbReference>
<reference evidence="13" key="1">
    <citation type="submission" date="2018-04" db="EMBL/GenBank/DDBJ databases">
        <authorList>
            <person name="Cornet L."/>
        </authorList>
    </citation>
    <scope>NUCLEOTIDE SEQUENCE [LARGE SCALE GENOMIC DNA]</scope>
</reference>
<dbReference type="InterPro" id="IPR006171">
    <property type="entry name" value="TOPRIM_dom"/>
</dbReference>
<dbReference type="PROSITE" id="PS52039">
    <property type="entry name" value="TOPO_IA_2"/>
    <property type="match status" value="1"/>
</dbReference>
<dbReference type="PROSITE" id="PS00396">
    <property type="entry name" value="TOPO_IA_1"/>
    <property type="match status" value="1"/>
</dbReference>
<keyword evidence="6 8" id="KW-0238">DNA-binding</keyword>
<evidence type="ECO:0000313" key="12">
    <source>
        <dbReference type="EMBL" id="PZO12842.1"/>
    </source>
</evidence>
<protein>
    <recommendedName>
        <fullName evidence="8">DNA topoisomerase 1</fullName>
        <ecNumber evidence="8">5.6.2.1</ecNumber>
    </recommendedName>
    <alternativeName>
        <fullName evidence="8">DNA topoisomerase I</fullName>
    </alternativeName>
</protein>
<dbReference type="NCBIfam" id="TIGR01051">
    <property type="entry name" value="topA_bact"/>
    <property type="match status" value="1"/>
</dbReference>
<evidence type="ECO:0000256" key="1">
    <source>
        <dbReference type="ARBA" id="ARBA00000213"/>
    </source>
</evidence>
<feature type="site" description="Interaction with DNA" evidence="8">
    <location>
        <position position="150"/>
    </location>
</feature>
<dbReference type="SMART" id="SM00436">
    <property type="entry name" value="TOP1Bc"/>
    <property type="match status" value="1"/>
</dbReference>
<feature type="domain" description="Toprim" evidence="10">
    <location>
        <begin position="2"/>
        <end position="117"/>
    </location>
</feature>
<evidence type="ECO:0000256" key="4">
    <source>
        <dbReference type="ARBA" id="ARBA00022842"/>
    </source>
</evidence>
<dbReference type="InterPro" id="IPR005733">
    <property type="entry name" value="TopoI_bac-type"/>
</dbReference>
<dbReference type="PRINTS" id="PR00417">
    <property type="entry name" value="PRTPISMRASEI"/>
</dbReference>
<evidence type="ECO:0000259" key="10">
    <source>
        <dbReference type="PROSITE" id="PS50880"/>
    </source>
</evidence>
<evidence type="ECO:0000259" key="11">
    <source>
        <dbReference type="PROSITE" id="PS52039"/>
    </source>
</evidence>
<comment type="subunit">
    <text evidence="8">Monomer.</text>
</comment>
<feature type="site" description="Interaction with DNA" evidence="8">
    <location>
        <position position="158"/>
    </location>
</feature>
<dbReference type="GO" id="GO:0046872">
    <property type="term" value="F:metal ion binding"/>
    <property type="evidence" value="ECO:0007669"/>
    <property type="project" value="UniProtKB-KW"/>
</dbReference>
<accession>A0A2W4TVP9</accession>
<dbReference type="EMBL" id="QBMC01000138">
    <property type="protein sequence ID" value="PZO12842.1"/>
    <property type="molecule type" value="Genomic_DNA"/>
</dbReference>
<evidence type="ECO:0000256" key="2">
    <source>
        <dbReference type="ARBA" id="ARBA00009446"/>
    </source>
</evidence>
<gene>
    <name evidence="8 12" type="primary">topA</name>
    <name evidence="12" type="ORF">DCF25_16970</name>
</gene>
<comment type="function">
    <text evidence="8">Releases the supercoiling and torsional tension of DNA, which is introduced during the DNA replication and transcription, by transiently cleaving and rejoining one strand of the DNA duplex. Introduces a single-strand break via transesterification at a target site in duplex DNA. The scissile phosphodiester is attacked by the catalytic tyrosine of the enzyme, resulting in the formation of a DNA-(5'-phosphotyrosyl)-enzyme intermediate and the expulsion of a 3'-OH DNA strand. The free DNA strand then undergoes passage around the unbroken strand, thus removing DNA supercoils. Finally, in the religation step, the DNA 3'-OH attacks the covalent intermediate to expel the active-site tyrosine and restore the DNA phosphodiester backbone.</text>
</comment>
<name>A0A2W4TVP9_9CYAN</name>
<feature type="region of interest" description="Interaction with DNA" evidence="8">
    <location>
        <begin position="166"/>
        <end position="171"/>
    </location>
</feature>
<dbReference type="InterPro" id="IPR013825">
    <property type="entry name" value="Topo_IA_cen_sub2"/>
</dbReference>
<dbReference type="CDD" id="cd00186">
    <property type="entry name" value="TOP1Ac"/>
    <property type="match status" value="1"/>
</dbReference>
<dbReference type="SMART" id="SM00493">
    <property type="entry name" value="TOPRIM"/>
    <property type="match status" value="1"/>
</dbReference>
<comment type="caution">
    <text evidence="12">The sequence shown here is derived from an EMBL/GenBank/DDBJ whole genome shotgun (WGS) entry which is preliminary data.</text>
</comment>
<dbReference type="InterPro" id="IPR003601">
    <property type="entry name" value="Topo_IA_2"/>
</dbReference>
<sequence length="782" mass="86963">MAKLLLIESPGKLKKLSQILGPGWIVKASMGHIRELTNEGEDALGFDLDGQKIICKYAPRDARAKKTIAGLRQAVKQADTVYIATDPDREGETIGWHLQQALRLKAPHRVVYSEITPAAVRQAVANPRALDQSLIAAGRARDCLDKLVGYKGSRHVVWPLNNGAKSMGRVQSATLHLLCDREREILAFVSQDYWSVWVEYGEGFKAFYRRTSATLSPRAINKRKDASTSVDRTPKAKAERSRSLAEKEKSEEGERVASQGEADRLVAIAKSNPHKVISVEGKTTEQNPPPPFITSSLQQAAGAKLKFSPDKTMKVAQLLYEAGHITYMRTDSVVLAAPFKQSVRDYLAQHDPTNLPKQAARHRSAKGAQAAHEAIRPTDVTFTPATAQNSLVGEAARLYALIWNRAVAALCCAVRLQKTRIVSQSGEAPNEAYWEARGQVVEFAGYTRYWNNLSADSQLPMVRQGQGLTLKKAQADQKQTQPPPRYTEPKLVQLMEKKGIGRPSTYAPTIKVLRSRDYVHSLKDKLQPTALGLSLDTALGELLPDLIQPEFTAKMERDLDAIAAGKQEWQAYLTGWHREYFAPALIAARQKLSAGVMKALVVESEPFEPSGVKRTVSVLKQKGCAIAKSEPVKVGKKSVQKSSVVNKQTKEKEQKSKVKCPKCFKPLNKIPSRSKKLKANHFLKCDDPLCDTVMFWNPSKKDYELPYAQRAADPKAFTEYPCPICGALLIRHRYQKEGKDKVMLRCSLPENRIGKCKEVAFFQSHEGGFWSPNYGNLTENKT</sequence>
<keyword evidence="3" id="KW-0479">Metal-binding</keyword>
<feature type="domain" description="Topo IA-type catalytic" evidence="11">
    <location>
        <begin position="131"/>
        <end position="585"/>
    </location>
</feature>
<feature type="site" description="Interaction with DNA" evidence="8">
    <location>
        <position position="329"/>
    </location>
</feature>
<evidence type="ECO:0000313" key="13">
    <source>
        <dbReference type="Proteomes" id="UP000249354"/>
    </source>
</evidence>
<feature type="site" description="Interaction with DNA" evidence="8">
    <location>
        <position position="516"/>
    </location>
</feature>
<feature type="active site" description="O-(5'-phospho-DNA)-tyrosine intermediate" evidence="8">
    <location>
        <position position="327"/>
    </location>
</feature>
<dbReference type="InterPro" id="IPR023406">
    <property type="entry name" value="Topo_IA_AS"/>
</dbReference>
<dbReference type="AlphaFoldDB" id="A0A2W4TVP9"/>
<dbReference type="InterPro" id="IPR003602">
    <property type="entry name" value="Topo_IA_DNA-bd_dom"/>
</dbReference>
<evidence type="ECO:0000256" key="9">
    <source>
        <dbReference type="SAM" id="MobiDB-lite"/>
    </source>
</evidence>
<keyword evidence="4" id="KW-0460">Magnesium</keyword>
<comment type="catalytic activity">
    <reaction evidence="1 8">
        <text>ATP-independent breakage of single-stranded DNA, followed by passage and rejoining.</text>
        <dbReference type="EC" id="5.6.2.1"/>
    </reaction>
</comment>
<dbReference type="Proteomes" id="UP000249354">
    <property type="component" value="Unassembled WGS sequence"/>
</dbReference>
<dbReference type="Pfam" id="PF01751">
    <property type="entry name" value="Toprim"/>
    <property type="match status" value="1"/>
</dbReference>
<dbReference type="GO" id="GO:0006265">
    <property type="term" value="P:DNA topological change"/>
    <property type="evidence" value="ECO:0007669"/>
    <property type="project" value="UniProtKB-UniRule"/>
</dbReference>
<evidence type="ECO:0000256" key="3">
    <source>
        <dbReference type="ARBA" id="ARBA00022723"/>
    </source>
</evidence>
<organism evidence="12 13">
    <name type="scientific">Leptolyngbya foveolarum</name>
    <dbReference type="NCBI Taxonomy" id="47253"/>
    <lineage>
        <taxon>Bacteria</taxon>
        <taxon>Bacillati</taxon>
        <taxon>Cyanobacteriota</taxon>
        <taxon>Cyanophyceae</taxon>
        <taxon>Leptolyngbyales</taxon>
        <taxon>Leptolyngbyaceae</taxon>
        <taxon>Leptolyngbya group</taxon>
        <taxon>Leptolyngbya</taxon>
    </lineage>
</organism>
<keyword evidence="5 8" id="KW-0799">Topoisomerase</keyword>
<reference evidence="12 13" key="2">
    <citation type="submission" date="2018-06" db="EMBL/GenBank/DDBJ databases">
        <title>Metagenomic assembly of (sub)arctic Cyanobacteria and their associated microbiome from non-axenic cultures.</title>
        <authorList>
            <person name="Baurain D."/>
        </authorList>
    </citation>
    <scope>NUCLEOTIDE SEQUENCE [LARGE SCALE GENOMIC DNA]</scope>
    <source>
        <strain evidence="12">ULC129bin1</strain>
    </source>
</reference>
<dbReference type="PANTHER" id="PTHR42785:SF1">
    <property type="entry name" value="DNA TOPOISOMERASE"/>
    <property type="match status" value="1"/>
</dbReference>
<dbReference type="InterPro" id="IPR023405">
    <property type="entry name" value="Topo_IA_core_domain"/>
</dbReference>
<proteinExistence type="inferred from homology"/>
<dbReference type="PROSITE" id="PS50880">
    <property type="entry name" value="TOPRIM"/>
    <property type="match status" value="1"/>
</dbReference>
<evidence type="ECO:0000256" key="5">
    <source>
        <dbReference type="ARBA" id="ARBA00023029"/>
    </source>
</evidence>
<comment type="similarity">
    <text evidence="2 8">Belongs to the type IA topoisomerase family.</text>
</comment>
<dbReference type="GO" id="GO:0003917">
    <property type="term" value="F:DNA topoisomerase type I (single strand cut, ATP-independent) activity"/>
    <property type="evidence" value="ECO:0007669"/>
    <property type="project" value="UniProtKB-UniRule"/>
</dbReference>
<evidence type="ECO:0000256" key="6">
    <source>
        <dbReference type="ARBA" id="ARBA00023125"/>
    </source>
</evidence>
<dbReference type="Gene3D" id="3.40.50.140">
    <property type="match status" value="1"/>
</dbReference>
<dbReference type="InterPro" id="IPR000380">
    <property type="entry name" value="Topo_IA"/>
</dbReference>
<dbReference type="GO" id="GO:0003677">
    <property type="term" value="F:DNA binding"/>
    <property type="evidence" value="ECO:0007669"/>
    <property type="project" value="UniProtKB-KW"/>
</dbReference>
<dbReference type="EC" id="5.6.2.1" evidence="8"/>
<dbReference type="InterPro" id="IPR028612">
    <property type="entry name" value="Topoisom_1_IA"/>
</dbReference>